<keyword evidence="12" id="KW-1185">Reference proteome</keyword>
<dbReference type="PANTHER" id="PTHR43298:SF2">
    <property type="entry name" value="FMN_FAD EXPORTER YEEO-RELATED"/>
    <property type="match status" value="1"/>
</dbReference>
<evidence type="ECO:0000256" key="5">
    <source>
        <dbReference type="ARBA" id="ARBA00022692"/>
    </source>
</evidence>
<feature type="transmembrane region" description="Helical" evidence="10">
    <location>
        <begin position="133"/>
        <end position="151"/>
    </location>
</feature>
<keyword evidence="2" id="KW-0813">Transport</keyword>
<evidence type="ECO:0000256" key="9">
    <source>
        <dbReference type="ARBA" id="ARBA00031636"/>
    </source>
</evidence>
<feature type="transmembrane region" description="Helical" evidence="10">
    <location>
        <begin position="194"/>
        <end position="222"/>
    </location>
</feature>
<feature type="transmembrane region" description="Helical" evidence="10">
    <location>
        <begin position="325"/>
        <end position="345"/>
    </location>
</feature>
<comment type="subcellular location">
    <subcellularLocation>
        <location evidence="1">Cell inner membrane</location>
        <topology evidence="1">Multi-pass membrane protein</topology>
    </subcellularLocation>
</comment>
<feature type="transmembrane region" description="Helical" evidence="10">
    <location>
        <begin position="243"/>
        <end position="269"/>
    </location>
</feature>
<dbReference type="NCBIfam" id="TIGR00797">
    <property type="entry name" value="matE"/>
    <property type="match status" value="1"/>
</dbReference>
<dbReference type="PIRSF" id="PIRSF006603">
    <property type="entry name" value="DinF"/>
    <property type="match status" value="1"/>
</dbReference>
<proteinExistence type="predicted"/>
<evidence type="ECO:0000256" key="6">
    <source>
        <dbReference type="ARBA" id="ARBA00022989"/>
    </source>
</evidence>
<evidence type="ECO:0000313" key="12">
    <source>
        <dbReference type="Proteomes" id="UP001449178"/>
    </source>
</evidence>
<dbReference type="PANTHER" id="PTHR43298">
    <property type="entry name" value="MULTIDRUG RESISTANCE PROTEIN NORM-RELATED"/>
    <property type="match status" value="1"/>
</dbReference>
<dbReference type="InterPro" id="IPR002528">
    <property type="entry name" value="MATE_fam"/>
</dbReference>
<feature type="transmembrane region" description="Helical" evidence="10">
    <location>
        <begin position="391"/>
        <end position="412"/>
    </location>
</feature>
<evidence type="ECO:0000256" key="1">
    <source>
        <dbReference type="ARBA" id="ARBA00004429"/>
    </source>
</evidence>
<evidence type="ECO:0000313" key="11">
    <source>
        <dbReference type="EMBL" id="WZW87379.1"/>
    </source>
</evidence>
<evidence type="ECO:0000256" key="2">
    <source>
        <dbReference type="ARBA" id="ARBA00022448"/>
    </source>
</evidence>
<keyword evidence="3" id="KW-0050">Antiport</keyword>
<feature type="transmembrane region" description="Helical" evidence="10">
    <location>
        <begin position="96"/>
        <end position="121"/>
    </location>
</feature>
<evidence type="ECO:0000256" key="3">
    <source>
        <dbReference type="ARBA" id="ARBA00022449"/>
    </source>
</evidence>
<evidence type="ECO:0000256" key="8">
    <source>
        <dbReference type="ARBA" id="ARBA00023136"/>
    </source>
</evidence>
<evidence type="ECO:0000256" key="4">
    <source>
        <dbReference type="ARBA" id="ARBA00022475"/>
    </source>
</evidence>
<keyword evidence="8 10" id="KW-0472">Membrane</keyword>
<accession>A0ABZ3BZ24</accession>
<organism evidence="11 12">
    <name type="scientific">Ignatzschineria larvae DSM 13226</name>
    <dbReference type="NCBI Taxonomy" id="1111732"/>
    <lineage>
        <taxon>Bacteria</taxon>
        <taxon>Pseudomonadati</taxon>
        <taxon>Pseudomonadota</taxon>
        <taxon>Gammaproteobacteria</taxon>
        <taxon>Cardiobacteriales</taxon>
        <taxon>Ignatzschineriaceae</taxon>
        <taxon>Ignatzschineria</taxon>
    </lineage>
</organism>
<keyword evidence="7" id="KW-0406">Ion transport</keyword>
<dbReference type="CDD" id="cd13131">
    <property type="entry name" value="MATE_NorM_like"/>
    <property type="match status" value="1"/>
</dbReference>
<feature type="transmembrane region" description="Helical" evidence="10">
    <location>
        <begin position="12"/>
        <end position="35"/>
    </location>
</feature>
<feature type="transmembrane region" description="Helical" evidence="10">
    <location>
        <begin position="424"/>
        <end position="443"/>
    </location>
</feature>
<keyword evidence="4" id="KW-1003">Cell membrane</keyword>
<dbReference type="RefSeq" id="WP_026878161.1">
    <property type="nucleotide sequence ID" value="NZ_AZOD01000002.1"/>
</dbReference>
<name>A0ABZ3BZ24_9GAMM</name>
<sequence length="459" mass="50225">MSRYFHFQKDELQMLFALTLPILITQWFLVGMGVTDIAITGHYADHTQASVGLGVMIWNPLLLFSTGVLMSVAIFSAHEFGKGKSEDVANIWHNGLLISVVLMVVVLLVMNFFSGTLLQWLQVEAELILDSVSYLRALSVGVPAIFVFNSLRAVCEGVARPVPITIVCGVGFVVNGILNYLLVNGYAPIGLPSYGIVGSGLGTALTFWVMLFLLVGFTFIDPRLRSLRLVRKLEKPDARLKEMVHVGLPSGATFFAEVAIFSAAGLILGQFGTVVVASHQISLAITSMTFMIPLSTAMAITSMIGQRMGRMDYESVLRVSRMGRTVVIALMLVTSLILYGARYHIPQLFNSNPAIIEMSAGLIIYSIFFQLPDGMQISANGVLRGMKDTKVPMFLGIASYWLIAFPLCYYLGVVKQLEAPGVWMGLIAGLTFAAIFLNIRLWLLSKKLPTDQAPIKLGQ</sequence>
<dbReference type="Pfam" id="PF01554">
    <property type="entry name" value="MatE"/>
    <property type="match status" value="2"/>
</dbReference>
<reference evidence="11 12" key="1">
    <citation type="submission" date="2024-03" db="EMBL/GenBank/DDBJ databases">
        <title>Complete Genome Sequence and Annotation of Ignatzschineria larvae DSM 13226.</title>
        <authorList>
            <person name="Cantrell E."/>
            <person name="Burcham Z.M."/>
        </authorList>
    </citation>
    <scope>NUCLEOTIDE SEQUENCE [LARGE SCALE GENOMIC DNA]</scope>
    <source>
        <strain evidence="11 12">DSM 13226</strain>
    </source>
</reference>
<keyword evidence="6 10" id="KW-1133">Transmembrane helix</keyword>
<keyword evidence="5 10" id="KW-0812">Transmembrane</keyword>
<evidence type="ECO:0000256" key="10">
    <source>
        <dbReference type="SAM" id="Phobius"/>
    </source>
</evidence>
<feature type="transmembrane region" description="Helical" evidence="10">
    <location>
        <begin position="55"/>
        <end position="75"/>
    </location>
</feature>
<feature type="transmembrane region" description="Helical" evidence="10">
    <location>
        <begin position="163"/>
        <end position="182"/>
    </location>
</feature>
<dbReference type="EMBL" id="CP150637">
    <property type="protein sequence ID" value="WZW87379.1"/>
    <property type="molecule type" value="Genomic_DNA"/>
</dbReference>
<feature type="transmembrane region" description="Helical" evidence="10">
    <location>
        <begin position="281"/>
        <end position="304"/>
    </location>
</feature>
<dbReference type="InterPro" id="IPR048279">
    <property type="entry name" value="MdtK-like"/>
</dbReference>
<feature type="transmembrane region" description="Helical" evidence="10">
    <location>
        <begin position="351"/>
        <end position="371"/>
    </location>
</feature>
<gene>
    <name evidence="11" type="ORF">WMO13_08405</name>
</gene>
<evidence type="ECO:0000256" key="7">
    <source>
        <dbReference type="ARBA" id="ARBA00023065"/>
    </source>
</evidence>
<protein>
    <recommendedName>
        <fullName evidence="9">Multidrug-efflux transporter</fullName>
    </recommendedName>
</protein>
<dbReference type="Proteomes" id="UP001449178">
    <property type="component" value="Chromosome"/>
</dbReference>
<dbReference type="InterPro" id="IPR050222">
    <property type="entry name" value="MATE_MdtK"/>
</dbReference>